<comment type="caution">
    <text evidence="1">The sequence shown here is derived from an EMBL/GenBank/DDBJ whole genome shotgun (WGS) entry which is preliminary data.</text>
</comment>
<accession>A0ABR2JAT1</accession>
<protein>
    <submittedName>
        <fullName evidence="1">Uncharacterized protein</fullName>
    </submittedName>
</protein>
<dbReference type="Proteomes" id="UP001390339">
    <property type="component" value="Unassembled WGS sequence"/>
</dbReference>
<evidence type="ECO:0000313" key="1">
    <source>
        <dbReference type="EMBL" id="KAK8874375.1"/>
    </source>
</evidence>
<evidence type="ECO:0000313" key="2">
    <source>
        <dbReference type="Proteomes" id="UP001390339"/>
    </source>
</evidence>
<organism evidence="1 2">
    <name type="scientific">Apiospora arundinis</name>
    <dbReference type="NCBI Taxonomy" id="335852"/>
    <lineage>
        <taxon>Eukaryota</taxon>
        <taxon>Fungi</taxon>
        <taxon>Dikarya</taxon>
        <taxon>Ascomycota</taxon>
        <taxon>Pezizomycotina</taxon>
        <taxon>Sordariomycetes</taxon>
        <taxon>Xylariomycetidae</taxon>
        <taxon>Amphisphaeriales</taxon>
        <taxon>Apiosporaceae</taxon>
        <taxon>Apiospora</taxon>
    </lineage>
</organism>
<name>A0ABR2JAT1_9PEZI</name>
<keyword evidence="2" id="KW-1185">Reference proteome</keyword>
<gene>
    <name evidence="1" type="ORF">PGQ11_004889</name>
</gene>
<reference evidence="1 2" key="1">
    <citation type="journal article" date="2024" name="IMA Fungus">
        <title>Apiospora arundinis, a panoply of carbohydrate-active enzymes and secondary metabolites.</title>
        <authorList>
            <person name="Sorensen T."/>
            <person name="Petersen C."/>
            <person name="Muurmann A.T."/>
            <person name="Christiansen J.V."/>
            <person name="Brundto M.L."/>
            <person name="Overgaard C.K."/>
            <person name="Boysen A.T."/>
            <person name="Wollenberg R.D."/>
            <person name="Larsen T.O."/>
            <person name="Sorensen J.L."/>
            <person name="Nielsen K.L."/>
            <person name="Sondergaard T.E."/>
        </authorList>
    </citation>
    <scope>NUCLEOTIDE SEQUENCE [LARGE SCALE GENOMIC DNA]</scope>
    <source>
        <strain evidence="1 2">AAU 773</strain>
    </source>
</reference>
<sequence>MRDADRRRSKLAGTTKQYAYALPPVLDDSDSCDADDEYSSDDGFVILSSDYSSEHCSIIDDEDSDGSLDIIDDYFDTLLQRLNRNCRDDHLEENEAEEACPPVIKFDLSKRADEALGAEVSVTTVQERTAALDCYGTVPYEKSSGYRADTMASQQNNSGVSDASDSDSWSLASSCFSDGWAEEIEFAEEDRAAREQEAMMIAKNRRDRKVTFCLVPTIINDLPLGGGYHQSIHHHPRR</sequence>
<dbReference type="EMBL" id="JAPCWZ010000003">
    <property type="protein sequence ID" value="KAK8874375.1"/>
    <property type="molecule type" value="Genomic_DNA"/>
</dbReference>
<proteinExistence type="predicted"/>